<dbReference type="CTD" id="794185"/>
<dbReference type="Pfam" id="PF03489">
    <property type="entry name" value="SapB_2"/>
    <property type="match status" value="2"/>
</dbReference>
<dbReference type="PROSITE" id="PS50015">
    <property type="entry name" value="SAP_B"/>
    <property type="match status" value="3"/>
</dbReference>
<dbReference type="Proteomes" id="UP000504632">
    <property type="component" value="Chromosome 3"/>
</dbReference>
<dbReference type="OrthoDB" id="8889685at2759"/>
<evidence type="ECO:0000256" key="6">
    <source>
        <dbReference type="ARBA" id="ARBA00023180"/>
    </source>
</evidence>
<dbReference type="GeneID" id="115808507"/>
<feature type="domain" description="Saposin B-type" evidence="8">
    <location>
        <begin position="121"/>
        <end position="195"/>
    </location>
</feature>
<gene>
    <name evidence="11" type="primary">sftpba</name>
</gene>
<feature type="signal peptide" evidence="7">
    <location>
        <begin position="1"/>
        <end position="20"/>
    </location>
</feature>
<keyword evidence="10" id="KW-1185">Reference proteome</keyword>
<sequence length="323" mass="35040">MAGVNLVLLGFLALLAAARARSVDAAFEDVRMTMSGDSCKDCTQIMELVKDLISDQDVQTKIKTSLDKLCSMLPAPASKICQNQVDQKLPIVITFITGIIQPGQVCTFLGLCDGQSSGKNCVHMIRNVREALMSQPAETAVADLLGGMCGALPPFFRVQCEGIIQRYIKMLFDMFLSPTSPNSICSLLRLCQNQELPLIRVTPAVSDCDSCLTLVVLTRLRLGSNATEDQTTSFLDTVCRLHPSALPKCESFTQRHGRQLRGVLGQNGAALHVCEKADLCAPVKKMPVTAGDPCTLGVSYRCKDFQTALACGAVSFCQRNVWK</sequence>
<dbReference type="PANTHER" id="PTHR11480">
    <property type="entry name" value="SAPOSIN-RELATED"/>
    <property type="match status" value="1"/>
</dbReference>
<dbReference type="GO" id="GO:0005576">
    <property type="term" value="C:extracellular region"/>
    <property type="evidence" value="ECO:0007669"/>
    <property type="project" value="UniProtKB-SubCell"/>
</dbReference>
<evidence type="ECO:0000256" key="4">
    <source>
        <dbReference type="ARBA" id="ARBA00022737"/>
    </source>
</evidence>
<evidence type="ECO:0000313" key="10">
    <source>
        <dbReference type="Proteomes" id="UP000504632"/>
    </source>
</evidence>
<evidence type="ECO:0000256" key="3">
    <source>
        <dbReference type="ARBA" id="ARBA00022729"/>
    </source>
</evidence>
<dbReference type="InterPro" id="IPR008139">
    <property type="entry name" value="SaposinB_dom"/>
</dbReference>
<evidence type="ECO:0000256" key="1">
    <source>
        <dbReference type="ARBA" id="ARBA00004613"/>
    </source>
</evidence>
<dbReference type="InterPro" id="IPR011001">
    <property type="entry name" value="Saposin-like"/>
</dbReference>
<dbReference type="InterPro" id="IPR008138">
    <property type="entry name" value="SapB_2"/>
</dbReference>
<dbReference type="InterPro" id="IPR007856">
    <property type="entry name" value="SapB_1"/>
</dbReference>
<dbReference type="SMART" id="SM00162">
    <property type="entry name" value="SAPA"/>
    <property type="match status" value="1"/>
</dbReference>
<protein>
    <submittedName>
        <fullName evidence="11">Surfactant protein Ba</fullName>
    </submittedName>
</protein>
<keyword evidence="5" id="KW-1015">Disulfide bond</keyword>
<evidence type="ECO:0000256" key="5">
    <source>
        <dbReference type="ARBA" id="ARBA00023157"/>
    </source>
</evidence>
<dbReference type="InterPro" id="IPR003119">
    <property type="entry name" value="SAP_A"/>
</dbReference>
<evidence type="ECO:0000256" key="7">
    <source>
        <dbReference type="SAM" id="SignalP"/>
    </source>
</evidence>
<name>A0A6J2V1X1_CHACN</name>
<dbReference type="PROSITE" id="PS51110">
    <property type="entry name" value="SAP_A"/>
    <property type="match status" value="1"/>
</dbReference>
<dbReference type="InParanoid" id="A0A6J2V1X1"/>
<proteinExistence type="predicted"/>
<keyword evidence="2" id="KW-0964">Secreted</keyword>
<keyword evidence="4" id="KW-0677">Repeat</keyword>
<feature type="domain" description="Saposin B-type" evidence="8">
    <location>
        <begin position="35"/>
        <end position="116"/>
    </location>
</feature>
<accession>A0A6J2V1X1</accession>
<dbReference type="GO" id="GO:0006629">
    <property type="term" value="P:lipid metabolic process"/>
    <property type="evidence" value="ECO:0007669"/>
    <property type="project" value="InterPro"/>
</dbReference>
<reference evidence="11" key="1">
    <citation type="submission" date="2025-08" db="UniProtKB">
        <authorList>
            <consortium name="RefSeq"/>
        </authorList>
    </citation>
    <scope>IDENTIFICATION</scope>
</reference>
<dbReference type="Pfam" id="PF02199">
    <property type="entry name" value="SapA"/>
    <property type="match status" value="1"/>
</dbReference>
<feature type="chain" id="PRO_5026694198" evidence="7">
    <location>
        <begin position="21"/>
        <end position="323"/>
    </location>
</feature>
<feature type="domain" description="Saposin B-type" evidence="8">
    <location>
        <begin position="204"/>
        <end position="284"/>
    </location>
</feature>
<dbReference type="SUPFAM" id="SSF47862">
    <property type="entry name" value="Saposin"/>
    <property type="match status" value="2"/>
</dbReference>
<evidence type="ECO:0000256" key="2">
    <source>
        <dbReference type="ARBA" id="ARBA00022525"/>
    </source>
</evidence>
<comment type="subcellular location">
    <subcellularLocation>
        <location evidence="1">Secreted</location>
    </subcellularLocation>
</comment>
<evidence type="ECO:0000259" key="8">
    <source>
        <dbReference type="PROSITE" id="PS50015"/>
    </source>
</evidence>
<dbReference type="SMART" id="SM00741">
    <property type="entry name" value="SapB"/>
    <property type="match status" value="3"/>
</dbReference>
<keyword evidence="3 7" id="KW-0732">Signal</keyword>
<dbReference type="AlphaFoldDB" id="A0A6J2V1X1"/>
<feature type="domain" description="Saposin A-type" evidence="9">
    <location>
        <begin position="287"/>
        <end position="323"/>
    </location>
</feature>
<dbReference type="Gene3D" id="1.10.225.10">
    <property type="entry name" value="Saposin-like"/>
    <property type="match status" value="3"/>
</dbReference>
<evidence type="ECO:0000313" key="11">
    <source>
        <dbReference type="RefSeq" id="XP_030625767.1"/>
    </source>
</evidence>
<dbReference type="PANTHER" id="PTHR11480:SF99">
    <property type="entry name" value="SURFACTANT PROTEIN BB"/>
    <property type="match status" value="1"/>
</dbReference>
<organism evidence="10 11">
    <name type="scientific">Chanos chanos</name>
    <name type="common">Milkfish</name>
    <name type="synonym">Mugil chanos</name>
    <dbReference type="NCBI Taxonomy" id="29144"/>
    <lineage>
        <taxon>Eukaryota</taxon>
        <taxon>Metazoa</taxon>
        <taxon>Chordata</taxon>
        <taxon>Craniata</taxon>
        <taxon>Vertebrata</taxon>
        <taxon>Euteleostomi</taxon>
        <taxon>Actinopterygii</taxon>
        <taxon>Neopterygii</taxon>
        <taxon>Teleostei</taxon>
        <taxon>Ostariophysi</taxon>
        <taxon>Gonorynchiformes</taxon>
        <taxon>Chanidae</taxon>
        <taxon>Chanos</taxon>
    </lineage>
</organism>
<dbReference type="GO" id="GO:0005737">
    <property type="term" value="C:cytoplasm"/>
    <property type="evidence" value="ECO:0007669"/>
    <property type="project" value="UniProtKB-ARBA"/>
</dbReference>
<keyword evidence="6" id="KW-0325">Glycoprotein</keyword>
<evidence type="ECO:0000259" key="9">
    <source>
        <dbReference type="PROSITE" id="PS51110"/>
    </source>
</evidence>
<dbReference type="InterPro" id="IPR051428">
    <property type="entry name" value="Sphingo_Act-Surfact_Prot"/>
</dbReference>
<dbReference type="RefSeq" id="XP_030625767.1">
    <property type="nucleotide sequence ID" value="XM_030769907.1"/>
</dbReference>
<dbReference type="Pfam" id="PF05184">
    <property type="entry name" value="SapB_1"/>
    <property type="match status" value="1"/>
</dbReference>